<dbReference type="PANTHER" id="PTHR32196">
    <property type="entry name" value="ABC TRANSPORTER PERMEASE PROTEIN YPHD-RELATED-RELATED"/>
    <property type="match status" value="1"/>
</dbReference>
<feature type="transmembrane region" description="Helical" evidence="6">
    <location>
        <begin position="48"/>
        <end position="67"/>
    </location>
</feature>
<keyword evidence="4 6" id="KW-1133">Transmembrane helix</keyword>
<evidence type="ECO:0000256" key="1">
    <source>
        <dbReference type="ARBA" id="ARBA00004651"/>
    </source>
</evidence>
<dbReference type="GeneID" id="57962362"/>
<evidence type="ECO:0000313" key="7">
    <source>
        <dbReference type="EMBL" id="ENZ19391.1"/>
    </source>
</evidence>
<comment type="subcellular location">
    <subcellularLocation>
        <location evidence="1">Cell membrane</location>
        <topology evidence="1">Multi-pass membrane protein</topology>
    </subcellularLocation>
</comment>
<keyword evidence="5 6" id="KW-0472">Membrane</keyword>
<dbReference type="PANTHER" id="PTHR32196:SF72">
    <property type="entry name" value="RIBOSE IMPORT PERMEASE PROTEIN RBSC"/>
    <property type="match status" value="1"/>
</dbReference>
<feature type="transmembrane region" description="Helical" evidence="6">
    <location>
        <begin position="271"/>
        <end position="290"/>
    </location>
</feature>
<gene>
    <name evidence="7" type="ORF">HMPREF1090_00776</name>
</gene>
<accession>A0A0E2HFQ0</accession>
<dbReference type="CDD" id="cd06579">
    <property type="entry name" value="TM_PBP1_transp_AraH_like"/>
    <property type="match status" value="1"/>
</dbReference>
<dbReference type="EMBL" id="AGYR01000005">
    <property type="protein sequence ID" value="ENZ19391.1"/>
    <property type="molecule type" value="Genomic_DNA"/>
</dbReference>
<dbReference type="HOGENOM" id="CLU_028880_3_1_9"/>
<feature type="transmembrane region" description="Helical" evidence="6">
    <location>
        <begin position="97"/>
        <end position="120"/>
    </location>
</feature>
<evidence type="ECO:0000313" key="8">
    <source>
        <dbReference type="Proteomes" id="UP000013085"/>
    </source>
</evidence>
<dbReference type="InterPro" id="IPR001851">
    <property type="entry name" value="ABC_transp_permease"/>
</dbReference>
<proteinExistence type="predicted"/>
<keyword evidence="2" id="KW-1003">Cell membrane</keyword>
<evidence type="ECO:0000256" key="5">
    <source>
        <dbReference type="ARBA" id="ARBA00023136"/>
    </source>
</evidence>
<name>A0A0E2HFQ0_9FIRM</name>
<dbReference type="RefSeq" id="WP_002586881.1">
    <property type="nucleotide sequence ID" value="NZ_KB850987.1"/>
</dbReference>
<dbReference type="GO" id="GO:0022857">
    <property type="term" value="F:transmembrane transporter activity"/>
    <property type="evidence" value="ECO:0007669"/>
    <property type="project" value="InterPro"/>
</dbReference>
<evidence type="ECO:0000256" key="2">
    <source>
        <dbReference type="ARBA" id="ARBA00022475"/>
    </source>
</evidence>
<comment type="caution">
    <text evidence="7">The sequence shown here is derived from an EMBL/GenBank/DDBJ whole genome shotgun (WGS) entry which is preliminary data.</text>
</comment>
<dbReference type="GO" id="GO:0005886">
    <property type="term" value="C:plasma membrane"/>
    <property type="evidence" value="ECO:0007669"/>
    <property type="project" value="UniProtKB-SubCell"/>
</dbReference>
<feature type="transmembrane region" description="Helical" evidence="6">
    <location>
        <begin position="296"/>
        <end position="312"/>
    </location>
</feature>
<dbReference type="Pfam" id="PF02653">
    <property type="entry name" value="BPD_transp_2"/>
    <property type="match status" value="1"/>
</dbReference>
<protein>
    <recommendedName>
        <fullName evidence="9">Ribose ABC transporter permease</fullName>
    </recommendedName>
</protein>
<feature type="transmembrane region" description="Helical" evidence="6">
    <location>
        <begin position="73"/>
        <end position="90"/>
    </location>
</feature>
<evidence type="ECO:0000256" key="6">
    <source>
        <dbReference type="SAM" id="Phobius"/>
    </source>
</evidence>
<keyword evidence="3 6" id="KW-0812">Transmembrane</keyword>
<evidence type="ECO:0000256" key="4">
    <source>
        <dbReference type="ARBA" id="ARBA00022989"/>
    </source>
</evidence>
<dbReference type="AlphaFoldDB" id="A0A0E2HFQ0"/>
<reference evidence="7 8" key="1">
    <citation type="submission" date="2013-01" db="EMBL/GenBank/DDBJ databases">
        <title>The Genome Sequence of Clostridium clostridioforme 90A8.</title>
        <authorList>
            <consortium name="The Broad Institute Genome Sequencing Platform"/>
            <person name="Earl A."/>
            <person name="Ward D."/>
            <person name="Feldgarden M."/>
            <person name="Gevers D."/>
            <person name="Courvalin P."/>
            <person name="Lambert T."/>
            <person name="Walker B."/>
            <person name="Young S.K."/>
            <person name="Zeng Q."/>
            <person name="Gargeya S."/>
            <person name="Fitzgerald M."/>
            <person name="Haas B."/>
            <person name="Abouelleil A."/>
            <person name="Alvarado L."/>
            <person name="Arachchi H.M."/>
            <person name="Berlin A.M."/>
            <person name="Chapman S.B."/>
            <person name="Dewar J."/>
            <person name="Goldberg J."/>
            <person name="Griggs A."/>
            <person name="Gujja S."/>
            <person name="Hansen M."/>
            <person name="Howarth C."/>
            <person name="Imamovic A."/>
            <person name="Larimer J."/>
            <person name="McCowan C."/>
            <person name="Murphy C."/>
            <person name="Neiman D."/>
            <person name="Pearson M."/>
            <person name="Priest M."/>
            <person name="Roberts A."/>
            <person name="Saif S."/>
            <person name="Shea T."/>
            <person name="Sisk P."/>
            <person name="Sykes S."/>
            <person name="Wortman J."/>
            <person name="Nusbaum C."/>
            <person name="Birren B."/>
        </authorList>
    </citation>
    <scope>NUCLEOTIDE SEQUENCE [LARGE SCALE GENOMIC DNA]</scope>
    <source>
        <strain evidence="7 8">90A8</strain>
    </source>
</reference>
<sequence>MESYKDGVKAKLPALTLYIGLVVIFIVFAVICSMMGKNFLTLNNMFNIITQASIISIIAIGASLVIVTGGIDLSVGSIVGFVGIFGGLILKAGMPLIAMGILCIAAGAAFGLVNGCLVSYGKVPPFIVTLGAMQIARGLALLINGGQPISSFPKGLGSLMASKVLGTVPVSVIYVFVFYAVIIFVMAYTKFGRHVYSAGGNICAARLSGINVNRTVLMVYVLSGIFAAIGGIMLLSRLTYADPNAGSGYEMNAIASAVIGGISLSGGKGKIGNTLVGAIILSTLTCGLQIMNVATYYQTIVTGIVIIAAVFADKKKERQSE</sequence>
<organism evidence="7 8">
    <name type="scientific">[Clostridium] clostridioforme 90A8</name>
    <dbReference type="NCBI Taxonomy" id="999408"/>
    <lineage>
        <taxon>Bacteria</taxon>
        <taxon>Bacillati</taxon>
        <taxon>Bacillota</taxon>
        <taxon>Clostridia</taxon>
        <taxon>Lachnospirales</taxon>
        <taxon>Lachnospiraceae</taxon>
        <taxon>Enterocloster</taxon>
    </lineage>
</organism>
<feature type="transmembrane region" description="Helical" evidence="6">
    <location>
        <begin position="15"/>
        <end position="36"/>
    </location>
</feature>
<dbReference type="Proteomes" id="UP000013085">
    <property type="component" value="Unassembled WGS sequence"/>
</dbReference>
<evidence type="ECO:0000256" key="3">
    <source>
        <dbReference type="ARBA" id="ARBA00022692"/>
    </source>
</evidence>
<feature type="transmembrane region" description="Helical" evidence="6">
    <location>
        <begin position="164"/>
        <end position="188"/>
    </location>
</feature>
<dbReference type="PATRIC" id="fig|999408.3.peg.827"/>
<feature type="transmembrane region" description="Helical" evidence="6">
    <location>
        <begin position="126"/>
        <end position="143"/>
    </location>
</feature>
<feature type="transmembrane region" description="Helical" evidence="6">
    <location>
        <begin position="217"/>
        <end position="235"/>
    </location>
</feature>
<evidence type="ECO:0008006" key="9">
    <source>
        <dbReference type="Google" id="ProtNLM"/>
    </source>
</evidence>